<dbReference type="FunFam" id="3.40.50.300:FF:000010">
    <property type="entry name" value="Chaperone clpB 1, putative"/>
    <property type="match status" value="1"/>
</dbReference>
<dbReference type="Pfam" id="PF10431">
    <property type="entry name" value="ClpB_D2-small"/>
    <property type="match status" value="1"/>
</dbReference>
<dbReference type="Pfam" id="PF07724">
    <property type="entry name" value="AAA_2"/>
    <property type="match status" value="1"/>
</dbReference>
<dbReference type="CDD" id="cd00009">
    <property type="entry name" value="AAA"/>
    <property type="match status" value="1"/>
</dbReference>
<feature type="coiled-coil region" evidence="13">
    <location>
        <begin position="412"/>
        <end position="492"/>
    </location>
</feature>
<dbReference type="InterPro" id="IPR028299">
    <property type="entry name" value="ClpA/B_CS2"/>
</dbReference>
<dbReference type="GO" id="GO:0016887">
    <property type="term" value="F:ATP hydrolysis activity"/>
    <property type="evidence" value="ECO:0007669"/>
    <property type="project" value="InterPro"/>
</dbReference>
<dbReference type="InterPro" id="IPR003959">
    <property type="entry name" value="ATPase_AAA_core"/>
</dbReference>
<dbReference type="InterPro" id="IPR027417">
    <property type="entry name" value="P-loop_NTPase"/>
</dbReference>
<evidence type="ECO:0000256" key="5">
    <source>
        <dbReference type="ARBA" id="ARBA00022741"/>
    </source>
</evidence>
<dbReference type="GO" id="GO:0042026">
    <property type="term" value="P:protein refolding"/>
    <property type="evidence" value="ECO:0007669"/>
    <property type="project" value="UniProtKB-UniRule"/>
</dbReference>
<keyword evidence="15" id="KW-0378">Hydrolase</keyword>
<dbReference type="CDD" id="cd19499">
    <property type="entry name" value="RecA-like_ClpB_Hsp104-like"/>
    <property type="match status" value="1"/>
</dbReference>
<evidence type="ECO:0000256" key="10">
    <source>
        <dbReference type="ARBA" id="ARBA00026057"/>
    </source>
</evidence>
<evidence type="ECO:0000256" key="4">
    <source>
        <dbReference type="ARBA" id="ARBA00022737"/>
    </source>
</evidence>
<organism evidence="15 16">
    <name type="scientific">Paracoccus seriniphilus</name>
    <dbReference type="NCBI Taxonomy" id="184748"/>
    <lineage>
        <taxon>Bacteria</taxon>
        <taxon>Pseudomonadati</taxon>
        <taxon>Pseudomonadota</taxon>
        <taxon>Alphaproteobacteria</taxon>
        <taxon>Rhodobacterales</taxon>
        <taxon>Paracoccaceae</taxon>
        <taxon>Paracoccus</taxon>
    </lineage>
</organism>
<dbReference type="PRINTS" id="PR00300">
    <property type="entry name" value="CLPPROTEASEA"/>
</dbReference>
<keyword evidence="7 13" id="KW-0175">Coiled coil</keyword>
<evidence type="ECO:0000256" key="11">
    <source>
        <dbReference type="PROSITE-ProRule" id="PRU01251"/>
    </source>
</evidence>
<dbReference type="InterPro" id="IPR050130">
    <property type="entry name" value="ClpA_ClpB"/>
</dbReference>
<protein>
    <recommendedName>
        <fullName evidence="3 13">Chaperone protein ClpB</fullName>
    </recommendedName>
</protein>
<dbReference type="InterPro" id="IPR019489">
    <property type="entry name" value="Clp_ATPase_C"/>
</dbReference>
<dbReference type="OrthoDB" id="9803641at2"/>
<dbReference type="Pfam" id="PF17871">
    <property type="entry name" value="AAA_lid_9"/>
    <property type="match status" value="1"/>
</dbReference>
<keyword evidence="15" id="KW-0645">Protease</keyword>
<dbReference type="FunFam" id="1.10.8.60:FF:000017">
    <property type="entry name" value="ATP-dependent chaperone ClpB"/>
    <property type="match status" value="1"/>
</dbReference>
<dbReference type="SMART" id="SM01086">
    <property type="entry name" value="ClpB_D2-small"/>
    <property type="match status" value="1"/>
</dbReference>
<dbReference type="InterPro" id="IPR036628">
    <property type="entry name" value="Clp_N_dom_sf"/>
</dbReference>
<evidence type="ECO:0000313" key="16">
    <source>
        <dbReference type="Proteomes" id="UP000198307"/>
    </source>
</evidence>
<reference evidence="15 16" key="1">
    <citation type="submission" date="2017-07" db="EMBL/GenBank/DDBJ databases">
        <authorList>
            <person name="Sun Z.S."/>
            <person name="Albrecht U."/>
            <person name="Echele G."/>
            <person name="Lee C.C."/>
        </authorList>
    </citation>
    <scope>NUCLEOTIDE SEQUENCE [LARGE SCALE GENOMIC DNA]</scope>
    <source>
        <strain evidence="15 16">DSM 14827</strain>
    </source>
</reference>
<dbReference type="SUPFAM" id="SSF52540">
    <property type="entry name" value="P-loop containing nucleoside triphosphate hydrolases"/>
    <property type="match status" value="2"/>
</dbReference>
<evidence type="ECO:0000256" key="1">
    <source>
        <dbReference type="ARBA" id="ARBA00004496"/>
    </source>
</evidence>
<comment type="subunit">
    <text evidence="13">Homohexamer; The oligomerization is ATP-dependent.</text>
</comment>
<sequence length="879" mass="96909">MDMEKFTERSRGFLQAAQTIAIREENQRVVPEHLLKAMMDDEQGLASNLINRSGGDAARVKQAVDLAVAKLPKVSGGDGQVYVDTSMVRVLDEATKIATKAGDSFVPAERVLMALAMVKTNAKDALEAGAVTAQNLNSAINDLRKGRTADSASAEDSYEALSKYARDLTEAAEQGKIDPIIGRDEEIRRAMQVLSRRTKNNPVLIGEPGVGKTAIAEGLALRIIDGDVPESLRDKKLMALDMGALIAGSKYRGEFEERLKAILKEIEDAAGEIILFIDELHTLVGAGKTDGAMDAANLIKPALARGELHCIGATTLDEYRKYIEKDAALARRFQPVMIAEPTVEDTISILRGIKEKYELHHGVRISDAALVAAAQLSHRYITDRFLPDKAIDLVDEAASRLRMEVDSKPEELDQLDRQILQMQIEAEALKKEDDAASKDRLEQLEKDLSELQERSAEMTARWQAERDKLEGSRNLKEQLDRARAELDQAKREGNLTRAGELSYGIIPDLEKKLAQTDEVDSDGLMVEEAVRPEQIAEVVERWTGIPTSKMLEGERDKLLKMEQEIGKRVIGQQEAVTAVSNAVRRARAGLNDEKRPLGSFLFLGPTGVGKTELTKSLAEYMFDDDQAMVRIDMSEFMEKHSVARLIGAPPGYVGYDEGGVLTEAVRRRPYQVILFDEVEKAHPDVFNVLLQVLDDGQLTDGQGRTVDFKQTLIILTSNLGSQALSTLPEEADSSEARHQVMEAVRAHFRPEFLNRLDEIIIFRRLTRANMDGIVDIQLLQLEQRLASRKISLELDADARKWLADQGYDPVFGARPLKRVIQRALQDPLAEMLLGGEVLDGQTVHVTASDAGLVVGNHVGTAGPKLGAVGEGPKPDVPLH</sequence>
<gene>
    <name evidence="13" type="primary">clpB</name>
    <name evidence="15" type="ORF">SAMN05444959_104264</name>
</gene>
<dbReference type="GO" id="GO:0005524">
    <property type="term" value="F:ATP binding"/>
    <property type="evidence" value="ECO:0007669"/>
    <property type="project" value="UniProtKB-UniRule"/>
</dbReference>
<dbReference type="Gene3D" id="1.10.8.60">
    <property type="match status" value="1"/>
</dbReference>
<evidence type="ECO:0000256" key="8">
    <source>
        <dbReference type="ARBA" id="ARBA00023186"/>
    </source>
</evidence>
<dbReference type="GO" id="GO:0005737">
    <property type="term" value="C:cytoplasm"/>
    <property type="evidence" value="ECO:0007669"/>
    <property type="project" value="UniProtKB-SubCell"/>
</dbReference>
<keyword evidence="5 12" id="KW-0547">Nucleotide-binding</keyword>
<proteinExistence type="inferred from homology"/>
<dbReference type="InterPro" id="IPR001270">
    <property type="entry name" value="ClpA/B"/>
</dbReference>
<dbReference type="PANTHER" id="PTHR11638:SF18">
    <property type="entry name" value="HEAT SHOCK PROTEIN 104"/>
    <property type="match status" value="1"/>
</dbReference>
<dbReference type="InterPro" id="IPR004176">
    <property type="entry name" value="Clp_R_N"/>
</dbReference>
<dbReference type="AlphaFoldDB" id="A0A239PT39"/>
<dbReference type="Pfam" id="PF00004">
    <property type="entry name" value="AAA"/>
    <property type="match status" value="1"/>
</dbReference>
<keyword evidence="13" id="KW-0346">Stress response</keyword>
<comment type="subcellular location">
    <subcellularLocation>
        <location evidence="1 13">Cytoplasm</location>
    </subcellularLocation>
</comment>
<dbReference type="PROSITE" id="PS00870">
    <property type="entry name" value="CLPAB_1"/>
    <property type="match status" value="1"/>
</dbReference>
<dbReference type="InterPro" id="IPR003593">
    <property type="entry name" value="AAA+_ATPase"/>
</dbReference>
<dbReference type="PANTHER" id="PTHR11638">
    <property type="entry name" value="ATP-DEPENDENT CLP PROTEASE"/>
    <property type="match status" value="1"/>
</dbReference>
<dbReference type="InterPro" id="IPR041546">
    <property type="entry name" value="ClpA/ClpB_AAA_lid"/>
</dbReference>
<dbReference type="GO" id="GO:0006508">
    <property type="term" value="P:proteolysis"/>
    <property type="evidence" value="ECO:0007669"/>
    <property type="project" value="UniProtKB-KW"/>
</dbReference>
<evidence type="ECO:0000256" key="2">
    <source>
        <dbReference type="ARBA" id="ARBA00008675"/>
    </source>
</evidence>
<dbReference type="RefSeq" id="WP_089343850.1">
    <property type="nucleotide sequence ID" value="NZ_CP067129.1"/>
</dbReference>
<dbReference type="EMBL" id="FZQB01000004">
    <property type="protein sequence ID" value="SNT73092.1"/>
    <property type="molecule type" value="Genomic_DNA"/>
</dbReference>
<keyword evidence="16" id="KW-1185">Reference proteome</keyword>
<comment type="similarity">
    <text evidence="2 12">Belongs to the ClpA/ClpB family.</text>
</comment>
<evidence type="ECO:0000256" key="7">
    <source>
        <dbReference type="ARBA" id="ARBA00023054"/>
    </source>
</evidence>
<dbReference type="Gene3D" id="3.40.50.300">
    <property type="entry name" value="P-loop containing nucleotide triphosphate hydrolases"/>
    <property type="match status" value="3"/>
</dbReference>
<feature type="domain" description="Clp R" evidence="14">
    <location>
        <begin position="3"/>
        <end position="146"/>
    </location>
</feature>
<accession>A0A239PT39</accession>
<dbReference type="PROSITE" id="PS00871">
    <property type="entry name" value="CLPAB_2"/>
    <property type="match status" value="1"/>
</dbReference>
<dbReference type="SUPFAM" id="SSF81923">
    <property type="entry name" value="Double Clp-N motif"/>
    <property type="match status" value="1"/>
</dbReference>
<dbReference type="Gene3D" id="1.10.1780.10">
    <property type="entry name" value="Clp, N-terminal domain"/>
    <property type="match status" value="1"/>
</dbReference>
<keyword evidence="6 12" id="KW-0067">ATP-binding</keyword>
<dbReference type="FunFam" id="3.40.50.300:FF:000025">
    <property type="entry name" value="ATP-dependent Clp protease subunit"/>
    <property type="match status" value="1"/>
</dbReference>
<keyword evidence="4 11" id="KW-0677">Repeat</keyword>
<evidence type="ECO:0000256" key="6">
    <source>
        <dbReference type="ARBA" id="ARBA00022840"/>
    </source>
</evidence>
<dbReference type="InterPro" id="IPR017730">
    <property type="entry name" value="Chaperonin_ClpB"/>
</dbReference>
<evidence type="ECO:0000256" key="9">
    <source>
        <dbReference type="ARBA" id="ARBA00025613"/>
    </source>
</evidence>
<evidence type="ECO:0000259" key="14">
    <source>
        <dbReference type="PROSITE" id="PS51903"/>
    </source>
</evidence>
<dbReference type="GO" id="GO:0008233">
    <property type="term" value="F:peptidase activity"/>
    <property type="evidence" value="ECO:0007669"/>
    <property type="project" value="UniProtKB-KW"/>
</dbReference>
<name>A0A239PT39_9RHOB</name>
<dbReference type="Pfam" id="PF02861">
    <property type="entry name" value="Clp_N"/>
    <property type="match status" value="1"/>
</dbReference>
<dbReference type="PROSITE" id="PS51903">
    <property type="entry name" value="CLP_R"/>
    <property type="match status" value="1"/>
</dbReference>
<dbReference type="Proteomes" id="UP000198307">
    <property type="component" value="Unassembled WGS sequence"/>
</dbReference>
<dbReference type="GO" id="GO:0034605">
    <property type="term" value="P:cellular response to heat"/>
    <property type="evidence" value="ECO:0007669"/>
    <property type="project" value="TreeGrafter"/>
</dbReference>
<dbReference type="SMART" id="SM00382">
    <property type="entry name" value="AAA"/>
    <property type="match status" value="2"/>
</dbReference>
<evidence type="ECO:0000256" key="12">
    <source>
        <dbReference type="RuleBase" id="RU004432"/>
    </source>
</evidence>
<evidence type="ECO:0000313" key="15">
    <source>
        <dbReference type="EMBL" id="SNT73092.1"/>
    </source>
</evidence>
<comment type="subunit">
    <text evidence="10">Homohexamer. The oligomerization is ATP-dependent.</text>
</comment>
<dbReference type="FunFam" id="3.40.50.300:FF:000120">
    <property type="entry name" value="ATP-dependent chaperone ClpB"/>
    <property type="match status" value="1"/>
</dbReference>
<dbReference type="NCBIfam" id="TIGR03346">
    <property type="entry name" value="chaperone_ClpB"/>
    <property type="match status" value="1"/>
</dbReference>
<evidence type="ECO:0000256" key="13">
    <source>
        <dbReference type="RuleBase" id="RU362034"/>
    </source>
</evidence>
<dbReference type="InterPro" id="IPR018368">
    <property type="entry name" value="ClpA/B_CS1"/>
</dbReference>
<comment type="function">
    <text evidence="9">Part of a stress-induced multi-chaperone system, it is involved in the recovery of the cell from heat-induced damage, in cooperation with DnaK, DnaJ and GrpE. Acts before DnaK, in the processing of protein aggregates. Protein binding stimulates the ATPase activity; ATP hydrolysis unfolds the denatured protein aggregates, which probably helps expose new hydrophobic binding sites on the surface of ClpB-bound aggregates, contributing to the solubilization and refolding of denatured protein aggregates by DnaK.</text>
</comment>
<evidence type="ECO:0000256" key="3">
    <source>
        <dbReference type="ARBA" id="ARBA00017574"/>
    </source>
</evidence>
<keyword evidence="13" id="KW-0963">Cytoplasm</keyword>
<keyword evidence="8 12" id="KW-0143">Chaperone</keyword>